<dbReference type="InterPro" id="IPR054816">
    <property type="entry name" value="Lipoprotein_mollicutes-type_CS"/>
</dbReference>
<dbReference type="PROSITE" id="PS51257">
    <property type="entry name" value="PROKAR_LIPOPROTEIN"/>
    <property type="match status" value="1"/>
</dbReference>
<dbReference type="InterPro" id="IPR049890">
    <property type="entry name" value="VlpA-F-like_signal"/>
</dbReference>
<dbReference type="InterPro" id="IPR003760">
    <property type="entry name" value="PnrA-like"/>
</dbReference>
<feature type="chain" id="PRO_5004161942" evidence="8">
    <location>
        <begin position="23"/>
        <end position="185"/>
    </location>
</feature>
<evidence type="ECO:0000256" key="1">
    <source>
        <dbReference type="ARBA" id="ARBA00004193"/>
    </source>
</evidence>
<name>P94932_MYCFE</name>
<evidence type="ECO:0000256" key="8">
    <source>
        <dbReference type="SAM" id="SignalP"/>
    </source>
</evidence>
<dbReference type="NCBIfam" id="NF045726">
    <property type="entry name" value="XXplasma_LP"/>
    <property type="match status" value="1"/>
</dbReference>
<evidence type="ECO:0000256" key="5">
    <source>
        <dbReference type="ARBA" id="ARBA00023136"/>
    </source>
</evidence>
<dbReference type="GO" id="GO:0005886">
    <property type="term" value="C:plasma membrane"/>
    <property type="evidence" value="ECO:0007669"/>
    <property type="project" value="UniProtKB-SubCell"/>
</dbReference>
<feature type="signal peptide" evidence="8">
    <location>
        <begin position="1"/>
        <end position="22"/>
    </location>
</feature>
<evidence type="ECO:0000259" key="9">
    <source>
        <dbReference type="Pfam" id="PF02608"/>
    </source>
</evidence>
<dbReference type="PRINTS" id="PR01733">
    <property type="entry name" value="LIPPROTEIN48"/>
</dbReference>
<dbReference type="InterPro" id="IPR008107">
    <property type="entry name" value="Mycoplasma_p48"/>
</dbReference>
<dbReference type="Gene3D" id="3.40.50.2300">
    <property type="match status" value="1"/>
</dbReference>
<protein>
    <submittedName>
        <fullName evidence="10">Monocytic differentiation/activation factor</fullName>
    </submittedName>
</protein>
<keyword evidence="3 8" id="KW-0732">Signal</keyword>
<feature type="domain" description="ABC transporter substrate-binding protein PnrA-like" evidence="9">
    <location>
        <begin position="65"/>
        <end position="115"/>
    </location>
</feature>
<keyword evidence="7" id="KW-0449">Lipoprotein</keyword>
<reference evidence="10" key="1">
    <citation type="journal article" date="1996" name="Biochem. J.">
        <title>cDNA and genomic cloning and expression of the P48 monocytic differentiation/activation factor, a Mycoplasma fermentans gene product.</title>
        <authorList>
            <person name="Hall R.E."/>
            <person name="Agarwal S."/>
            <person name="Kestler D.P."/>
            <person name="Cobb J.A."/>
            <person name="Goldstein K.M."/>
            <person name="Chang N.S."/>
        </authorList>
    </citation>
    <scope>NUCLEOTIDE SEQUENCE</scope>
    <source>
        <strain evidence="10">PG18</strain>
    </source>
</reference>
<keyword evidence="6" id="KW-0564">Palmitate</keyword>
<dbReference type="NCBIfam" id="NF033817">
    <property type="entry name" value="Mplas_variab_LP"/>
    <property type="match status" value="1"/>
</dbReference>
<dbReference type="Pfam" id="PF02608">
    <property type="entry name" value="Bmp"/>
    <property type="match status" value="1"/>
</dbReference>
<gene>
    <name evidence="10" type="primary">P48</name>
</gene>
<dbReference type="EMBL" id="U70254">
    <property type="protein sequence ID" value="AAB41163.1"/>
    <property type="molecule type" value="Genomic_DNA"/>
</dbReference>
<sequence>MKKSKKILLGLSPIAAVLPAVAVSCGNNDESNISFKEKDISKYTTTNANGKQVVKNAELLKLKPVLITDEGKIDDKSFNQSAFEALKAINKQTGIEINSVEPISNFESAYNSALQPDTKFEYLMASNTNNLLNNTLMLTEKNLKEIKSKSLVSTLILKQSTSDSTHYNSILKNLHLQQAMQLQVD</sequence>
<evidence type="ECO:0000256" key="4">
    <source>
        <dbReference type="ARBA" id="ARBA00022737"/>
    </source>
</evidence>
<keyword evidence="5" id="KW-0472">Membrane</keyword>
<dbReference type="AlphaFoldDB" id="P94932"/>
<evidence type="ECO:0000256" key="6">
    <source>
        <dbReference type="ARBA" id="ARBA00023139"/>
    </source>
</evidence>
<evidence type="ECO:0000256" key="7">
    <source>
        <dbReference type="ARBA" id="ARBA00023288"/>
    </source>
</evidence>
<evidence type="ECO:0000313" key="10">
    <source>
        <dbReference type="EMBL" id="AAB41163.1"/>
    </source>
</evidence>
<evidence type="ECO:0000256" key="2">
    <source>
        <dbReference type="ARBA" id="ARBA00022475"/>
    </source>
</evidence>
<keyword evidence="2" id="KW-1003">Cell membrane</keyword>
<keyword evidence="4" id="KW-0677">Repeat</keyword>
<comment type="subcellular location">
    <subcellularLocation>
        <location evidence="1">Cell membrane</location>
        <topology evidence="1">Lipid-anchor</topology>
    </subcellularLocation>
</comment>
<organism evidence="10">
    <name type="scientific">Mycoplasmopsis fermentans</name>
    <name type="common">Mycoplasma fermentans</name>
    <dbReference type="NCBI Taxonomy" id="2115"/>
    <lineage>
        <taxon>Bacteria</taxon>
        <taxon>Bacillati</taxon>
        <taxon>Mycoplasmatota</taxon>
        <taxon>Mycoplasmoidales</taxon>
        <taxon>Metamycoplasmataceae</taxon>
        <taxon>Mycoplasmopsis</taxon>
    </lineage>
</organism>
<proteinExistence type="predicted"/>
<evidence type="ECO:0000256" key="3">
    <source>
        <dbReference type="ARBA" id="ARBA00022729"/>
    </source>
</evidence>
<accession>P94932</accession>